<dbReference type="SUPFAM" id="SSF52540">
    <property type="entry name" value="P-loop containing nucleoside triphosphate hydrolases"/>
    <property type="match status" value="1"/>
</dbReference>
<organism evidence="4 5">
    <name type="scientific">Reticulomyxa filosa</name>
    <dbReference type="NCBI Taxonomy" id="46433"/>
    <lineage>
        <taxon>Eukaryota</taxon>
        <taxon>Sar</taxon>
        <taxon>Rhizaria</taxon>
        <taxon>Retaria</taxon>
        <taxon>Foraminifera</taxon>
        <taxon>Monothalamids</taxon>
        <taxon>Reticulomyxidae</taxon>
        <taxon>Reticulomyxa</taxon>
    </lineage>
</organism>
<sequence length="275" mass="31566">MTKEGAEKEYKMVVMGGGRFFVLEKKKKYKTKNTGGVGKSALTIRLISGNFLDEYDPTQNFKQNQEIFFFYVKPKKKKEMSCLGGVEIDGIPATLDILDTAGQDEFAAMRDLWIREAKGFLLVYAITWSSSFNQVQEMFQKIHRIKEEELNQIAIVLVGTFFFLKNFCVRKRGFFFYNPFFFNPFFIFLIKNLKRNKCDLADSRTVSMEQGQNLVDQWKKEGVSAAFFEASAKAQINNEECYFEIVRQLRRKENIVGPGDDTGKSGGNSCACTML</sequence>
<dbReference type="SMART" id="SM00174">
    <property type="entry name" value="RHO"/>
    <property type="match status" value="1"/>
</dbReference>
<accession>X6MBZ3</accession>
<evidence type="ECO:0000313" key="5">
    <source>
        <dbReference type="Proteomes" id="UP000023152"/>
    </source>
</evidence>
<evidence type="ECO:0000256" key="2">
    <source>
        <dbReference type="ARBA" id="ARBA00023134"/>
    </source>
</evidence>
<proteinExistence type="predicted"/>
<dbReference type="SMART" id="SM00175">
    <property type="entry name" value="RAB"/>
    <property type="match status" value="1"/>
</dbReference>
<evidence type="ECO:0000256" key="1">
    <source>
        <dbReference type="ARBA" id="ARBA00022741"/>
    </source>
</evidence>
<name>X6MBZ3_RETFI</name>
<dbReference type="GO" id="GO:0007165">
    <property type="term" value="P:signal transduction"/>
    <property type="evidence" value="ECO:0007669"/>
    <property type="project" value="InterPro"/>
</dbReference>
<dbReference type="GO" id="GO:0003924">
    <property type="term" value="F:GTPase activity"/>
    <property type="evidence" value="ECO:0007669"/>
    <property type="project" value="InterPro"/>
</dbReference>
<dbReference type="InterPro" id="IPR027417">
    <property type="entry name" value="P-loop_NTPase"/>
</dbReference>
<keyword evidence="1" id="KW-0547">Nucleotide-binding</keyword>
<keyword evidence="5" id="KW-1185">Reference proteome</keyword>
<dbReference type="AlphaFoldDB" id="X6MBZ3"/>
<dbReference type="InterPro" id="IPR001806">
    <property type="entry name" value="Small_GTPase"/>
</dbReference>
<dbReference type="EMBL" id="ASPP01022551">
    <property type="protein sequence ID" value="ETO11359.1"/>
    <property type="molecule type" value="Genomic_DNA"/>
</dbReference>
<keyword evidence="3" id="KW-1133">Transmembrane helix</keyword>
<dbReference type="Gene3D" id="3.40.50.300">
    <property type="entry name" value="P-loop containing nucleotide triphosphate hydrolases"/>
    <property type="match status" value="2"/>
</dbReference>
<evidence type="ECO:0000256" key="3">
    <source>
        <dbReference type="SAM" id="Phobius"/>
    </source>
</evidence>
<comment type="caution">
    <text evidence="4">The sequence shown here is derived from an EMBL/GenBank/DDBJ whole genome shotgun (WGS) entry which is preliminary data.</text>
</comment>
<evidence type="ECO:0000313" key="4">
    <source>
        <dbReference type="EMBL" id="ETO11359.1"/>
    </source>
</evidence>
<dbReference type="SMART" id="SM00173">
    <property type="entry name" value="RAS"/>
    <property type="match status" value="1"/>
</dbReference>
<dbReference type="InterPro" id="IPR020849">
    <property type="entry name" value="Small_GTPase_Ras-type"/>
</dbReference>
<dbReference type="GO" id="GO:0005525">
    <property type="term" value="F:GTP binding"/>
    <property type="evidence" value="ECO:0007669"/>
    <property type="project" value="UniProtKB-KW"/>
</dbReference>
<protein>
    <submittedName>
        <fullName evidence="4">Ras-related protein R-Ras</fullName>
    </submittedName>
</protein>
<dbReference type="Proteomes" id="UP000023152">
    <property type="component" value="Unassembled WGS sequence"/>
</dbReference>
<feature type="transmembrane region" description="Helical" evidence="3">
    <location>
        <begin position="173"/>
        <end position="190"/>
    </location>
</feature>
<dbReference type="PROSITE" id="PS51419">
    <property type="entry name" value="RAB"/>
    <property type="match status" value="1"/>
</dbReference>
<dbReference type="GO" id="GO:0016020">
    <property type="term" value="C:membrane"/>
    <property type="evidence" value="ECO:0007669"/>
    <property type="project" value="InterPro"/>
</dbReference>
<dbReference type="PANTHER" id="PTHR24070">
    <property type="entry name" value="RAS, DI-RAS, AND RHEB FAMILY MEMBERS OF SMALL GTPASE SUPERFAMILY"/>
    <property type="match status" value="1"/>
</dbReference>
<keyword evidence="3" id="KW-0472">Membrane</keyword>
<dbReference type="PRINTS" id="PR00449">
    <property type="entry name" value="RASTRNSFRMNG"/>
</dbReference>
<gene>
    <name evidence="4" type="ORF">RFI_26016</name>
</gene>
<dbReference type="OrthoDB" id="5976022at2759"/>
<reference evidence="4 5" key="1">
    <citation type="journal article" date="2013" name="Curr. Biol.">
        <title>The Genome of the Foraminiferan Reticulomyxa filosa.</title>
        <authorList>
            <person name="Glockner G."/>
            <person name="Hulsmann N."/>
            <person name="Schleicher M."/>
            <person name="Noegel A.A."/>
            <person name="Eichinger L."/>
            <person name="Gallinger C."/>
            <person name="Pawlowski J."/>
            <person name="Sierra R."/>
            <person name="Euteneuer U."/>
            <person name="Pillet L."/>
            <person name="Moustafa A."/>
            <person name="Platzer M."/>
            <person name="Groth M."/>
            <person name="Szafranski K."/>
            <person name="Schliwa M."/>
        </authorList>
    </citation>
    <scope>NUCLEOTIDE SEQUENCE [LARGE SCALE GENOMIC DNA]</scope>
</reference>
<dbReference type="PROSITE" id="PS51421">
    <property type="entry name" value="RAS"/>
    <property type="match status" value="1"/>
</dbReference>
<dbReference type="Pfam" id="PF00071">
    <property type="entry name" value="Ras"/>
    <property type="match status" value="2"/>
</dbReference>
<keyword evidence="3" id="KW-0812">Transmembrane</keyword>
<keyword evidence="2" id="KW-0342">GTP-binding</keyword>